<dbReference type="InterPro" id="IPR013785">
    <property type="entry name" value="Aldolase_TIM"/>
</dbReference>
<dbReference type="EC" id="4.1.1.23" evidence="3"/>
<feature type="domain" description="Orotidine 5'-phosphate decarboxylase" evidence="10">
    <location>
        <begin position="11"/>
        <end position="191"/>
    </location>
</feature>
<evidence type="ECO:0000256" key="5">
    <source>
        <dbReference type="ARBA" id="ARBA00022793"/>
    </source>
</evidence>
<keyword evidence="6" id="KW-0665">Pyrimidine biosynthesis</keyword>
<dbReference type="CDD" id="cd04725">
    <property type="entry name" value="OMP_decarboxylase_like"/>
    <property type="match status" value="1"/>
</dbReference>
<organism evidence="11">
    <name type="scientific">marine metagenome</name>
    <dbReference type="NCBI Taxonomy" id="408172"/>
    <lineage>
        <taxon>unclassified sequences</taxon>
        <taxon>metagenomes</taxon>
        <taxon>ecological metagenomes</taxon>
    </lineage>
</organism>
<evidence type="ECO:0000313" key="11">
    <source>
        <dbReference type="EMBL" id="SVD34803.1"/>
    </source>
</evidence>
<proteinExistence type="inferred from homology"/>
<accession>A0A382UKK4</accession>
<dbReference type="InterPro" id="IPR011060">
    <property type="entry name" value="RibuloseP-bd_barrel"/>
</dbReference>
<comment type="catalytic activity">
    <reaction evidence="9">
        <text>orotidine 5'-phosphate + H(+) = UMP + CO2</text>
        <dbReference type="Rhea" id="RHEA:11596"/>
        <dbReference type="ChEBI" id="CHEBI:15378"/>
        <dbReference type="ChEBI" id="CHEBI:16526"/>
        <dbReference type="ChEBI" id="CHEBI:57538"/>
        <dbReference type="ChEBI" id="CHEBI:57865"/>
        <dbReference type="EC" id="4.1.1.23"/>
    </reaction>
</comment>
<dbReference type="UniPathway" id="UPA00070">
    <property type="reaction ID" value="UER00120"/>
</dbReference>
<evidence type="ECO:0000256" key="2">
    <source>
        <dbReference type="ARBA" id="ARBA00008847"/>
    </source>
</evidence>
<dbReference type="GO" id="GO:0006207">
    <property type="term" value="P:'de novo' pyrimidine nucleobase biosynthetic process"/>
    <property type="evidence" value="ECO:0007669"/>
    <property type="project" value="InterPro"/>
</dbReference>
<comment type="similarity">
    <text evidence="2">Belongs to the OMP decarboxylase family. Type 2 subfamily.</text>
</comment>
<dbReference type="InterPro" id="IPR018089">
    <property type="entry name" value="OMPdecase_AS"/>
</dbReference>
<dbReference type="SMART" id="SM00934">
    <property type="entry name" value="OMPdecase"/>
    <property type="match status" value="1"/>
</dbReference>
<dbReference type="InterPro" id="IPR011995">
    <property type="entry name" value="OMPdecase_type-2"/>
</dbReference>
<dbReference type="EMBL" id="UINC01144964">
    <property type="protein sequence ID" value="SVD34803.1"/>
    <property type="molecule type" value="Genomic_DNA"/>
</dbReference>
<keyword evidence="5" id="KW-0210">Decarboxylase</keyword>
<comment type="pathway">
    <text evidence="1">Pyrimidine metabolism; UMP biosynthesis via de novo pathway; UMP from orotate: step 2/2.</text>
</comment>
<dbReference type="Pfam" id="PF00215">
    <property type="entry name" value="OMPdecase"/>
    <property type="match status" value="1"/>
</dbReference>
<protein>
    <recommendedName>
        <fullName evidence="4">Orotidine 5'-phosphate decarboxylase</fullName>
        <ecNumber evidence="3">4.1.1.23</ecNumber>
    </recommendedName>
    <alternativeName>
        <fullName evidence="8">OMP decarboxylase</fullName>
    </alternativeName>
</protein>
<dbReference type="PANTHER" id="PTHR43375">
    <property type="entry name" value="OROTIDINE 5'-PHOSPHATE DECARBOXYLASE"/>
    <property type="match status" value="1"/>
</dbReference>
<dbReference type="PANTHER" id="PTHR43375:SF1">
    <property type="entry name" value="OROTIDINE 5'-PHOSPHATE DECARBOXYLASE"/>
    <property type="match status" value="1"/>
</dbReference>
<feature type="non-terminal residue" evidence="11">
    <location>
        <position position="193"/>
    </location>
</feature>
<dbReference type="GO" id="GO:0004590">
    <property type="term" value="F:orotidine-5'-phosphate decarboxylase activity"/>
    <property type="evidence" value="ECO:0007669"/>
    <property type="project" value="UniProtKB-EC"/>
</dbReference>
<dbReference type="SUPFAM" id="SSF51366">
    <property type="entry name" value="Ribulose-phoshate binding barrel"/>
    <property type="match status" value="1"/>
</dbReference>
<dbReference type="GO" id="GO:0044205">
    <property type="term" value="P:'de novo' UMP biosynthetic process"/>
    <property type="evidence" value="ECO:0007669"/>
    <property type="project" value="UniProtKB-UniPathway"/>
</dbReference>
<dbReference type="NCBIfam" id="TIGR02127">
    <property type="entry name" value="pyrF_sub2"/>
    <property type="match status" value="1"/>
</dbReference>
<evidence type="ECO:0000256" key="9">
    <source>
        <dbReference type="ARBA" id="ARBA00049157"/>
    </source>
</evidence>
<sequence>MSNVVQKNNSLICIGLDPDPDKFPEHIKGTEHDIITFNRAIIEQTSDLACAYKLNMAFYEVQGPRGLEALEATMHAIPEDVVIIGDAKRGDIGNTARMYAKSLFEYYRFDAVTVNPYQGSDAIQPFLDYKDHGVFVLCLTSNPSASEFQLLDTADGQSVYLKVAQAANGWNKNGNVGLVVGATNAESLGDIRA</sequence>
<evidence type="ECO:0000256" key="4">
    <source>
        <dbReference type="ARBA" id="ARBA00021923"/>
    </source>
</evidence>
<dbReference type="InterPro" id="IPR001754">
    <property type="entry name" value="OMPdeCOase_dom"/>
</dbReference>
<dbReference type="Gene3D" id="3.20.20.70">
    <property type="entry name" value="Aldolase class I"/>
    <property type="match status" value="1"/>
</dbReference>
<evidence type="ECO:0000256" key="6">
    <source>
        <dbReference type="ARBA" id="ARBA00022975"/>
    </source>
</evidence>
<dbReference type="PROSITE" id="PS00156">
    <property type="entry name" value="OMPDECASE"/>
    <property type="match status" value="1"/>
</dbReference>
<dbReference type="AlphaFoldDB" id="A0A382UKK4"/>
<evidence type="ECO:0000256" key="1">
    <source>
        <dbReference type="ARBA" id="ARBA00004861"/>
    </source>
</evidence>
<evidence type="ECO:0000256" key="8">
    <source>
        <dbReference type="ARBA" id="ARBA00033428"/>
    </source>
</evidence>
<reference evidence="11" key="1">
    <citation type="submission" date="2018-05" db="EMBL/GenBank/DDBJ databases">
        <authorList>
            <person name="Lanie J.A."/>
            <person name="Ng W.-L."/>
            <person name="Kazmierczak K.M."/>
            <person name="Andrzejewski T.M."/>
            <person name="Davidsen T.M."/>
            <person name="Wayne K.J."/>
            <person name="Tettelin H."/>
            <person name="Glass J.I."/>
            <person name="Rusch D."/>
            <person name="Podicherti R."/>
            <person name="Tsui H.-C.T."/>
            <person name="Winkler M.E."/>
        </authorList>
    </citation>
    <scope>NUCLEOTIDE SEQUENCE</scope>
</reference>
<gene>
    <name evidence="11" type="ORF">METZ01_LOCUS387657</name>
</gene>
<keyword evidence="7" id="KW-0456">Lyase</keyword>
<name>A0A382UKK4_9ZZZZ</name>
<evidence type="ECO:0000256" key="7">
    <source>
        <dbReference type="ARBA" id="ARBA00023239"/>
    </source>
</evidence>
<evidence type="ECO:0000259" key="10">
    <source>
        <dbReference type="SMART" id="SM00934"/>
    </source>
</evidence>
<evidence type="ECO:0000256" key="3">
    <source>
        <dbReference type="ARBA" id="ARBA00012321"/>
    </source>
</evidence>